<dbReference type="GO" id="GO:0006405">
    <property type="term" value="P:RNA export from nucleus"/>
    <property type="evidence" value="ECO:0007669"/>
    <property type="project" value="TreeGrafter"/>
</dbReference>
<dbReference type="InterPro" id="IPR042533">
    <property type="entry name" value="Nucleoporin_Nup155_C_1"/>
</dbReference>
<keyword evidence="3" id="KW-0813">Transport</keyword>
<dbReference type="Pfam" id="PF08801">
    <property type="entry name" value="Nucleoporin_N"/>
    <property type="match status" value="1"/>
</dbReference>
<dbReference type="Gene3D" id="1.25.40.440">
    <property type="entry name" value="Nucleoporin, helical domain, central subdomain"/>
    <property type="match status" value="1"/>
</dbReference>
<protein>
    <recommendedName>
        <fullName evidence="8">Nucleoporin Nup133/Nup155-like N-terminal domain-containing protein</fullName>
    </recommendedName>
</protein>
<organism evidence="7">
    <name type="scientific">Photinus pyralis</name>
    <name type="common">Common eastern firefly</name>
    <name type="synonym">Lampyris pyralis</name>
    <dbReference type="NCBI Taxonomy" id="7054"/>
    <lineage>
        <taxon>Eukaryota</taxon>
        <taxon>Metazoa</taxon>
        <taxon>Ecdysozoa</taxon>
        <taxon>Arthropoda</taxon>
        <taxon>Hexapoda</taxon>
        <taxon>Insecta</taxon>
        <taxon>Pterygota</taxon>
        <taxon>Neoptera</taxon>
        <taxon>Endopterygota</taxon>
        <taxon>Coleoptera</taxon>
        <taxon>Polyphaga</taxon>
        <taxon>Elateriformia</taxon>
        <taxon>Elateroidea</taxon>
        <taxon>Lampyridae</taxon>
        <taxon>Lampyrinae</taxon>
        <taxon>Photinus</taxon>
    </lineage>
</organism>
<dbReference type="GO" id="GO:0017056">
    <property type="term" value="F:structural constituent of nuclear pore"/>
    <property type="evidence" value="ECO:0007669"/>
    <property type="project" value="InterPro"/>
</dbReference>
<evidence type="ECO:0000256" key="1">
    <source>
        <dbReference type="ARBA" id="ARBA00004123"/>
    </source>
</evidence>
<dbReference type="InterPro" id="IPR007187">
    <property type="entry name" value="Nucleoporin_Nup133/Nup155_C"/>
</dbReference>
<dbReference type="EMBL" id="GEZM01030665">
    <property type="protein sequence ID" value="JAV85435.1"/>
    <property type="molecule type" value="Transcribed_RNA"/>
</dbReference>
<keyword evidence="4" id="KW-0539">Nucleus</keyword>
<reference evidence="7" key="1">
    <citation type="journal article" date="2016" name="Sci. Rep.">
        <title>Molecular characterization of firefly nuptial gifts: a multi-omics approach sheds light on postcopulatory sexual selection.</title>
        <authorList>
            <person name="Al-Wathiqui N."/>
            <person name="Fallon T.R."/>
            <person name="South A."/>
            <person name="Weng J.K."/>
            <person name="Lewis S.M."/>
        </authorList>
    </citation>
    <scope>NUCLEOTIDE SEQUENCE</scope>
</reference>
<proteinExistence type="inferred from homology"/>
<evidence type="ECO:0000313" key="7">
    <source>
        <dbReference type="EMBL" id="JAV85435.1"/>
    </source>
</evidence>
<dbReference type="PANTHER" id="PTHR10350">
    <property type="entry name" value="NUCLEAR PORE COMPLEX PROTEIN NUP155"/>
    <property type="match status" value="1"/>
</dbReference>
<dbReference type="Pfam" id="PF03177">
    <property type="entry name" value="Nucleoporin_C"/>
    <property type="match status" value="1"/>
</dbReference>
<evidence type="ECO:0000256" key="2">
    <source>
        <dbReference type="ARBA" id="ARBA00007373"/>
    </source>
</evidence>
<dbReference type="GO" id="GO:0000972">
    <property type="term" value="P:transcription-dependent tethering of RNA polymerase II gene DNA at nuclear periphery"/>
    <property type="evidence" value="ECO:0007669"/>
    <property type="project" value="TreeGrafter"/>
</dbReference>
<dbReference type="InterPro" id="IPR014908">
    <property type="entry name" value="Nucleoporin_Nup133/Nup155_N"/>
</dbReference>
<comment type="similarity">
    <text evidence="2">Belongs to the non-repetitive/WGA-negative nucleoporin family.</text>
</comment>
<dbReference type="InterPro" id="IPR004870">
    <property type="entry name" value="Nucleoporin_Nup155"/>
</dbReference>
<evidence type="ECO:0000256" key="4">
    <source>
        <dbReference type="ARBA" id="ARBA00023242"/>
    </source>
</evidence>
<dbReference type="PANTHER" id="PTHR10350:SF6">
    <property type="entry name" value="NUCLEAR PORE COMPLEX PROTEIN NUP155"/>
    <property type="match status" value="1"/>
</dbReference>
<name>A0A1Y1MLT3_PHOPY</name>
<dbReference type="FunFam" id="1.25.40.440:FF:000001">
    <property type="entry name" value="Nuclear pore complex subunit"/>
    <property type="match status" value="1"/>
</dbReference>
<evidence type="ECO:0000259" key="6">
    <source>
        <dbReference type="Pfam" id="PF08801"/>
    </source>
</evidence>
<evidence type="ECO:0000256" key="3">
    <source>
        <dbReference type="ARBA" id="ARBA00022448"/>
    </source>
</evidence>
<feature type="domain" description="Nucleoporin Nup133/Nup155-like C-terminal" evidence="5">
    <location>
        <begin position="620"/>
        <end position="1309"/>
    </location>
</feature>
<dbReference type="GO" id="GO:0006606">
    <property type="term" value="P:protein import into nucleus"/>
    <property type="evidence" value="ECO:0007669"/>
    <property type="project" value="TreeGrafter"/>
</dbReference>
<evidence type="ECO:0008006" key="8">
    <source>
        <dbReference type="Google" id="ProtNLM"/>
    </source>
</evidence>
<dbReference type="GO" id="GO:0036228">
    <property type="term" value="P:protein localization to nuclear inner membrane"/>
    <property type="evidence" value="ECO:0007669"/>
    <property type="project" value="TreeGrafter"/>
</dbReference>
<evidence type="ECO:0000259" key="5">
    <source>
        <dbReference type="Pfam" id="PF03177"/>
    </source>
</evidence>
<dbReference type="Gene3D" id="1.20.58.1780">
    <property type="match status" value="1"/>
</dbReference>
<comment type="subcellular location">
    <subcellularLocation>
        <location evidence="1">Nucleus</location>
    </subcellularLocation>
</comment>
<dbReference type="Gene3D" id="1.25.40.450">
    <property type="entry name" value="Nucleoporin, helical domain, N-terminal subdomain"/>
    <property type="match status" value="1"/>
</dbReference>
<dbReference type="Gene3D" id="1.20.120.1880">
    <property type="entry name" value="Nucleoporin, helical C-terminal domain"/>
    <property type="match status" value="1"/>
</dbReference>
<feature type="domain" description="Nucleoporin Nup133/Nup155-like N-terminal" evidence="6">
    <location>
        <begin position="78"/>
        <end position="488"/>
    </location>
</feature>
<dbReference type="GO" id="GO:0044611">
    <property type="term" value="C:nuclear pore inner ring"/>
    <property type="evidence" value="ECO:0007669"/>
    <property type="project" value="TreeGrafter"/>
</dbReference>
<accession>A0A1Y1MLT3</accession>
<sequence>MDYTVDNNARITLQSYEIAARNVDKSITSDNSGPTLFEVMNISPQAGPTSSGTSDNDYPNLSRFPPALANVPQLKVFSRVSLPAEILEQMNHMQCHSMMGLFTEINRAWVTVDSDIYIWTYENEGDVAYYDGLNESILSVGLITPKAGVFHNFIKYLLVLATTSDIVVLGVTFHPGPNDELEEIHLVPEPVFSVPTDGSTITTIAGTTLGRIFFGSKDGSVFEISYQAETSWFGKRCKKLNHSTTTLSLLIPPFLNTALSEEDGIAQISIDNTRHILYCLTEKGAIRVYNLGEKGDSFNKVCKVTQASLVHQAVSIVKTLDSQNFHPVVSISAVEATESAFINLVAVSQSGVRFYLSVVGFSNMQPNQRPYTLTLRHIRLPPGYSATMTSRPRMAHHSLYRDNTLMLLSTVNDKDIVWCVSSDMFPFSTMFMEAYTTVPLDGPAWAMAEIQSPVAYPSQACVQAPQTVVRQHAEPPRKYVILTATGVYIFLKLRPVDLLRQLLTDCQGPENDAVKAFFAIEKEDQACATSLILACLESMQNMEVSEWATRAFFLYGGEPKIATVPAFMQTTSSPHQTSFFPNIMSTPIHPHQSPQQPSMTSIRPDPPNNSFRGIAPFVYSSKHNGLYLYLGRILRPIWNLHCVDKLGISQKEQVLLKSTINSEDCVLILSHLNSLWMFLRKNTHLTITANTVINQTNVTSLNLSHQQVNPTSINQTLQDAQLEERQSLASFKNFVAHCCQVFGLWKILCEHQFHLLALTLSPDQQQDLLQTSFKNLVLYGHDICVNFINSLITSYLSDNALIDTISAKLRETCPDLYKDEDAACSKAYELLKIAKTTPSVSEKEDLIISALRLCKSVSPNLNLYEICQLLISLTAYHAIIDLCVDCAKKVDPDNMADFYYKNSNDAVNQDSYNYFLKRMNIYKEIMAVFDHLCAGPASLLPASISTASKEVQSYLLQQDHIDILQQLVQDCLQRPDELLHVAVYEWMMAKKMDSNLIRITQPSLEKYLIKEAERNDNNLPALELLWKYYEGNDNHADAANILYKLASKPGNSLTLKQRVEHLSRGVMCMRSDKIGYAPHLGIMLRDLEDKLLIAKVQEQVLNAIFSLQSGSSTAEEAINALNNHLFDLTELYEEFCDPFNLWECKLSIIDCAGYSDSSVIENVWQHLIDEYKMVPGSGDDKVTVVLNNVLGLIRRYNTSTSTIPLNYIIEKLEALSVRQKADPAIVPRLMSSEVPMETMVQCFNDLVGATGGDRFWSLEENEFYLAQSFAELVDVFLSNKNSYDHSTRSRIKAPCEDTVAKLLSSLYSKPNTDELISILRGIQSRLAKC</sequence>
<dbReference type="InterPro" id="IPR042537">
    <property type="entry name" value="Nucleoporin_Nup155_C_2"/>
</dbReference>
<dbReference type="InterPro" id="IPR042538">
    <property type="entry name" value="Nucleoporin_Nup155_C_3"/>
</dbReference>